<proteinExistence type="inferred from homology"/>
<comment type="caution">
    <text evidence="4">The sequence shown here is derived from an EMBL/GenBank/DDBJ whole genome shotgun (WGS) entry which is preliminary data.</text>
</comment>
<feature type="domain" description="Hikeshi-like C-terminal" evidence="3">
    <location>
        <begin position="170"/>
        <end position="220"/>
    </location>
</feature>
<evidence type="ECO:0000313" key="4">
    <source>
        <dbReference type="EMBL" id="KAL1311876.1"/>
    </source>
</evidence>
<evidence type="ECO:0000313" key="5">
    <source>
        <dbReference type="Proteomes" id="UP001562354"/>
    </source>
</evidence>
<comment type="similarity">
    <text evidence="1">Belongs to the OPI10 family.</text>
</comment>
<protein>
    <recommendedName>
        <fullName evidence="6">Hikeshi-like domain-containing protein</fullName>
    </recommendedName>
</protein>
<dbReference type="InterPro" id="IPR008493">
    <property type="entry name" value="Hikeshi-like_N"/>
</dbReference>
<dbReference type="GeneID" id="95975651"/>
<dbReference type="Pfam" id="PF05603">
    <property type="entry name" value="Hikeshi-like_N"/>
    <property type="match status" value="1"/>
</dbReference>
<organism evidence="4 5">
    <name type="scientific">Neodothiora populina</name>
    <dbReference type="NCBI Taxonomy" id="2781224"/>
    <lineage>
        <taxon>Eukaryota</taxon>
        <taxon>Fungi</taxon>
        <taxon>Dikarya</taxon>
        <taxon>Ascomycota</taxon>
        <taxon>Pezizomycotina</taxon>
        <taxon>Dothideomycetes</taxon>
        <taxon>Dothideomycetidae</taxon>
        <taxon>Dothideales</taxon>
        <taxon>Dothioraceae</taxon>
        <taxon>Neodothiora</taxon>
    </lineage>
</organism>
<gene>
    <name evidence="4" type="ORF">AAFC00_001948</name>
</gene>
<evidence type="ECO:0000259" key="3">
    <source>
        <dbReference type="Pfam" id="PF21057"/>
    </source>
</evidence>
<dbReference type="PANTHER" id="PTHR12925">
    <property type="entry name" value="HIKESHI FAMILY MEMBER"/>
    <property type="match status" value="1"/>
</dbReference>
<dbReference type="EMBL" id="JBFMKM010000001">
    <property type="protein sequence ID" value="KAL1311876.1"/>
    <property type="molecule type" value="Genomic_DNA"/>
</dbReference>
<dbReference type="InterPro" id="IPR031318">
    <property type="entry name" value="OPI10"/>
</dbReference>
<dbReference type="Pfam" id="PF21057">
    <property type="entry name" value="Hikeshi-like_C"/>
    <property type="match status" value="1"/>
</dbReference>
<dbReference type="RefSeq" id="XP_069204725.1">
    <property type="nucleotide sequence ID" value="XM_069341213.1"/>
</dbReference>
<dbReference type="InterPro" id="IPR048364">
    <property type="entry name" value="Hikeshi-like_C"/>
</dbReference>
<keyword evidence="5" id="KW-1185">Reference proteome</keyword>
<evidence type="ECO:0008006" key="6">
    <source>
        <dbReference type="Google" id="ProtNLM"/>
    </source>
</evidence>
<dbReference type="Proteomes" id="UP001562354">
    <property type="component" value="Unassembled WGS sequence"/>
</dbReference>
<dbReference type="PANTHER" id="PTHR12925:SF0">
    <property type="entry name" value="PROTEIN HIKESHI"/>
    <property type="match status" value="1"/>
</dbReference>
<evidence type="ECO:0000259" key="2">
    <source>
        <dbReference type="Pfam" id="PF05603"/>
    </source>
</evidence>
<feature type="domain" description="Hikeshi-like N-terminal" evidence="2">
    <location>
        <begin position="5"/>
        <end position="144"/>
    </location>
</feature>
<evidence type="ECO:0000256" key="1">
    <source>
        <dbReference type="ARBA" id="ARBA00006623"/>
    </source>
</evidence>
<name>A0ABR3PQW0_9PEZI</name>
<reference evidence="4 5" key="1">
    <citation type="submission" date="2024-07" db="EMBL/GenBank/DDBJ databases">
        <title>Draft sequence of the Neodothiora populina.</title>
        <authorList>
            <person name="Drown D.D."/>
            <person name="Schuette U.S."/>
            <person name="Buechlein A.B."/>
            <person name="Rusch D.R."/>
            <person name="Winton L.W."/>
            <person name="Adams G.A."/>
        </authorList>
    </citation>
    <scope>NUCLEOTIDE SEQUENCE [LARGE SCALE GENOMIC DNA]</scope>
    <source>
        <strain evidence="4 5">CPC 39397</strain>
    </source>
</reference>
<sequence>MFGLVISGRPLNAQPTQLAETQYAFRIPSVPSFSHFSLFLLPGAALPVDVGATVWIQLPGSQDFKLLGALSMQKPSAIFKISGVGNTGAQGGVLDVDAMTDEGESQPTLDTANSTTDAPLQGEIVLGISIEPAAAVEQQLANLRPSAAATTNPQSALVRQQPPSGVHKVSTKVLAQRIIGNAFNFLSSFGDGQSVPIKAFQEWWNKFEKKIDLDPTFLERAEQQ</sequence>
<accession>A0ABR3PQW0</accession>